<feature type="region of interest" description="Disordered" evidence="9">
    <location>
        <begin position="404"/>
        <end position="426"/>
    </location>
</feature>
<keyword evidence="4" id="KW-0808">Transferase</keyword>
<keyword evidence="10" id="KW-1133">Transmembrane helix</keyword>
<dbReference type="PANTHER" id="PTHR24421">
    <property type="entry name" value="NITRATE/NITRITE SENSOR PROTEIN NARX-RELATED"/>
    <property type="match status" value="1"/>
</dbReference>
<dbReference type="GO" id="GO:0005524">
    <property type="term" value="F:ATP binding"/>
    <property type="evidence" value="ECO:0007669"/>
    <property type="project" value="UniProtKB-KW"/>
</dbReference>
<evidence type="ECO:0000256" key="8">
    <source>
        <dbReference type="ARBA" id="ARBA00023012"/>
    </source>
</evidence>
<evidence type="ECO:0000256" key="4">
    <source>
        <dbReference type="ARBA" id="ARBA00022679"/>
    </source>
</evidence>
<sequence length="426" mass="44279">MPRAAFRARPLLQQILLALVAAVLLGLVIAEGADTRFVPTAVATAFTGTLSLYALVVRRELLPRWALFAAGASGVLSVVSANLAHRPEHTSGCVELCALLALVARTVRHVRPLRATGLFVVLAFAVGLEPLRLAKIDSEQLSIAESVLVLCLFSAVLAGLCLWLYDRLRARERRSIREAQRLEYARELHDFVAHHVTAIVAQTRAVRFATAQGREQDPADLDRMLEGIENAASQSLSSMRGMVSVLRGTADAPAGATAGSYDGGLPDVASVLERAVGELAAAAPPSVQVEVDPELTGRRLPPALVDVAYSVVREGLTNARRHARGATRVTVAAGPGTQAPYGLELSVADDGETGSGGGSGSGVGIGLGDAGSKAAPGGFGLTGLAERIEGAGGRLGAGPCEGGGWRLTAELPPPRAAELRSSRRAL</sequence>
<dbReference type="InterPro" id="IPR036890">
    <property type="entry name" value="HATPase_C_sf"/>
</dbReference>
<evidence type="ECO:0000256" key="5">
    <source>
        <dbReference type="ARBA" id="ARBA00022741"/>
    </source>
</evidence>
<evidence type="ECO:0000256" key="1">
    <source>
        <dbReference type="ARBA" id="ARBA00000085"/>
    </source>
</evidence>
<feature type="transmembrane region" description="Helical" evidence="10">
    <location>
        <begin position="115"/>
        <end position="134"/>
    </location>
</feature>
<evidence type="ECO:0000256" key="6">
    <source>
        <dbReference type="ARBA" id="ARBA00022777"/>
    </source>
</evidence>
<accession>A0A1E7KXL1</accession>
<feature type="compositionally biased region" description="Basic and acidic residues" evidence="9">
    <location>
        <begin position="417"/>
        <end position="426"/>
    </location>
</feature>
<evidence type="ECO:0000313" key="13">
    <source>
        <dbReference type="Proteomes" id="UP000176005"/>
    </source>
</evidence>
<evidence type="ECO:0000256" key="10">
    <source>
        <dbReference type="SAM" id="Phobius"/>
    </source>
</evidence>
<comment type="caution">
    <text evidence="12">The sequence shown here is derived from an EMBL/GenBank/DDBJ whole genome shotgun (WGS) entry which is preliminary data.</text>
</comment>
<comment type="catalytic activity">
    <reaction evidence="1">
        <text>ATP + protein L-histidine = ADP + protein N-phospho-L-histidine.</text>
        <dbReference type="EC" id="2.7.13.3"/>
    </reaction>
</comment>
<evidence type="ECO:0000313" key="12">
    <source>
        <dbReference type="EMBL" id="OEV08677.1"/>
    </source>
</evidence>
<protein>
    <recommendedName>
        <fullName evidence="2">histidine kinase</fullName>
        <ecNumber evidence="2">2.7.13.3</ecNumber>
    </recommendedName>
</protein>
<dbReference type="InterPro" id="IPR050482">
    <property type="entry name" value="Sensor_HK_TwoCompSys"/>
</dbReference>
<organism evidence="12 13">
    <name type="scientific">Streptomyces nanshensis</name>
    <dbReference type="NCBI Taxonomy" id="518642"/>
    <lineage>
        <taxon>Bacteria</taxon>
        <taxon>Bacillati</taxon>
        <taxon>Actinomycetota</taxon>
        <taxon>Actinomycetes</taxon>
        <taxon>Kitasatosporales</taxon>
        <taxon>Streptomycetaceae</taxon>
        <taxon>Streptomyces</taxon>
    </lineage>
</organism>
<dbReference type="AlphaFoldDB" id="A0A1E7KXL1"/>
<evidence type="ECO:0000259" key="11">
    <source>
        <dbReference type="Pfam" id="PF07730"/>
    </source>
</evidence>
<keyword evidence="10" id="KW-0812">Transmembrane</keyword>
<keyword evidence="6" id="KW-0418">Kinase</keyword>
<dbReference type="EC" id="2.7.13.3" evidence="2"/>
<name>A0A1E7KXL1_9ACTN</name>
<dbReference type="Proteomes" id="UP000176005">
    <property type="component" value="Unassembled WGS sequence"/>
</dbReference>
<dbReference type="GO" id="GO:0000155">
    <property type="term" value="F:phosphorelay sensor kinase activity"/>
    <property type="evidence" value="ECO:0007669"/>
    <property type="project" value="InterPro"/>
</dbReference>
<feature type="domain" description="Signal transduction histidine kinase subgroup 3 dimerisation and phosphoacceptor" evidence="11">
    <location>
        <begin position="181"/>
        <end position="249"/>
    </location>
</feature>
<dbReference type="GO" id="GO:0016020">
    <property type="term" value="C:membrane"/>
    <property type="evidence" value="ECO:0007669"/>
    <property type="project" value="InterPro"/>
</dbReference>
<dbReference type="PATRIC" id="fig|518642.10.peg.5694"/>
<evidence type="ECO:0000256" key="7">
    <source>
        <dbReference type="ARBA" id="ARBA00022840"/>
    </source>
</evidence>
<keyword evidence="7" id="KW-0067">ATP-binding</keyword>
<evidence type="ECO:0000256" key="3">
    <source>
        <dbReference type="ARBA" id="ARBA00022553"/>
    </source>
</evidence>
<keyword evidence="3" id="KW-0597">Phosphoprotein</keyword>
<dbReference type="EMBL" id="LJGW01000409">
    <property type="protein sequence ID" value="OEV08677.1"/>
    <property type="molecule type" value="Genomic_DNA"/>
</dbReference>
<evidence type="ECO:0000256" key="9">
    <source>
        <dbReference type="SAM" id="MobiDB-lite"/>
    </source>
</evidence>
<dbReference type="Pfam" id="PF07730">
    <property type="entry name" value="HisKA_3"/>
    <property type="match status" value="1"/>
</dbReference>
<keyword evidence="13" id="KW-1185">Reference proteome</keyword>
<dbReference type="SUPFAM" id="SSF55874">
    <property type="entry name" value="ATPase domain of HSP90 chaperone/DNA topoisomerase II/histidine kinase"/>
    <property type="match status" value="1"/>
</dbReference>
<proteinExistence type="predicted"/>
<dbReference type="PANTHER" id="PTHR24421:SF10">
    <property type="entry name" value="NITRATE_NITRITE SENSOR PROTEIN NARQ"/>
    <property type="match status" value="1"/>
</dbReference>
<dbReference type="Gene3D" id="3.30.565.10">
    <property type="entry name" value="Histidine kinase-like ATPase, C-terminal domain"/>
    <property type="match status" value="1"/>
</dbReference>
<dbReference type="CDD" id="cd16917">
    <property type="entry name" value="HATPase_UhpB-NarQ-NarX-like"/>
    <property type="match status" value="1"/>
</dbReference>
<keyword evidence="8" id="KW-0902">Two-component regulatory system</keyword>
<keyword evidence="5" id="KW-0547">Nucleotide-binding</keyword>
<keyword evidence="10" id="KW-0472">Membrane</keyword>
<dbReference type="GO" id="GO:0046983">
    <property type="term" value="F:protein dimerization activity"/>
    <property type="evidence" value="ECO:0007669"/>
    <property type="project" value="InterPro"/>
</dbReference>
<dbReference type="Gene3D" id="1.20.5.1930">
    <property type="match status" value="1"/>
</dbReference>
<evidence type="ECO:0000256" key="2">
    <source>
        <dbReference type="ARBA" id="ARBA00012438"/>
    </source>
</evidence>
<reference evidence="12 13" key="1">
    <citation type="journal article" date="2016" name="Front. Microbiol.">
        <title>Comparative Genomics Analysis of Streptomyces Species Reveals Their Adaptation to the Marine Environment and Their Diversity at the Genomic Level.</title>
        <authorList>
            <person name="Tian X."/>
            <person name="Zhang Z."/>
            <person name="Yang T."/>
            <person name="Chen M."/>
            <person name="Li J."/>
            <person name="Chen F."/>
            <person name="Yang J."/>
            <person name="Li W."/>
            <person name="Zhang B."/>
            <person name="Zhang Z."/>
            <person name="Wu J."/>
            <person name="Zhang C."/>
            <person name="Long L."/>
            <person name="Xiao J."/>
        </authorList>
    </citation>
    <scope>NUCLEOTIDE SEQUENCE [LARGE SCALE GENOMIC DNA]</scope>
    <source>
        <strain evidence="12 13">SCSIO 10429</strain>
    </source>
</reference>
<feature type="transmembrane region" description="Helical" evidence="10">
    <location>
        <begin position="146"/>
        <end position="165"/>
    </location>
</feature>
<feature type="transmembrane region" description="Helical" evidence="10">
    <location>
        <begin position="40"/>
        <end position="58"/>
    </location>
</feature>
<dbReference type="InterPro" id="IPR011712">
    <property type="entry name" value="Sig_transdc_His_kin_sub3_dim/P"/>
</dbReference>
<gene>
    <name evidence="12" type="ORF">AN218_25510</name>
</gene>